<dbReference type="AlphaFoldDB" id="A0A1R3KX92"/>
<feature type="region of interest" description="Disordered" evidence="1">
    <location>
        <begin position="1"/>
        <end position="27"/>
    </location>
</feature>
<accession>A0A1R3KX92</accession>
<evidence type="ECO:0000313" key="2">
    <source>
        <dbReference type="EMBL" id="OMP11629.1"/>
    </source>
</evidence>
<dbReference type="Gramene" id="OMP11629">
    <property type="protein sequence ID" value="OMP11629"/>
    <property type="gene ID" value="CCACVL1_00383"/>
</dbReference>
<keyword evidence="3" id="KW-1185">Reference proteome</keyword>
<gene>
    <name evidence="2" type="ORF">CCACVL1_00383</name>
</gene>
<proteinExistence type="predicted"/>
<dbReference type="EMBL" id="AWWV01001084">
    <property type="protein sequence ID" value="OMP11629.1"/>
    <property type="molecule type" value="Genomic_DNA"/>
</dbReference>
<organism evidence="2 3">
    <name type="scientific">Corchorus capsularis</name>
    <name type="common">Jute</name>
    <dbReference type="NCBI Taxonomy" id="210143"/>
    <lineage>
        <taxon>Eukaryota</taxon>
        <taxon>Viridiplantae</taxon>
        <taxon>Streptophyta</taxon>
        <taxon>Embryophyta</taxon>
        <taxon>Tracheophyta</taxon>
        <taxon>Spermatophyta</taxon>
        <taxon>Magnoliopsida</taxon>
        <taxon>eudicotyledons</taxon>
        <taxon>Gunneridae</taxon>
        <taxon>Pentapetalae</taxon>
        <taxon>rosids</taxon>
        <taxon>malvids</taxon>
        <taxon>Malvales</taxon>
        <taxon>Malvaceae</taxon>
        <taxon>Grewioideae</taxon>
        <taxon>Apeibeae</taxon>
        <taxon>Corchorus</taxon>
    </lineage>
</organism>
<sequence length="56" mass="5816">MISPGTLGVKIRCPDPEANSRAHPPPPHVLPILTLNLAGVEQASKFAVVGSTKSNT</sequence>
<reference evidence="2 3" key="1">
    <citation type="submission" date="2013-09" db="EMBL/GenBank/DDBJ databases">
        <title>Corchorus capsularis genome sequencing.</title>
        <authorList>
            <person name="Alam M."/>
            <person name="Haque M.S."/>
            <person name="Islam M.S."/>
            <person name="Emdad E.M."/>
            <person name="Islam M.M."/>
            <person name="Ahmed B."/>
            <person name="Halim A."/>
            <person name="Hossen Q.M.M."/>
            <person name="Hossain M.Z."/>
            <person name="Ahmed R."/>
            <person name="Khan M.M."/>
            <person name="Islam R."/>
            <person name="Rashid M.M."/>
            <person name="Khan S.A."/>
            <person name="Rahman M.S."/>
            <person name="Alam M."/>
        </authorList>
    </citation>
    <scope>NUCLEOTIDE SEQUENCE [LARGE SCALE GENOMIC DNA]</scope>
    <source>
        <strain evidence="3">cv. CVL-1</strain>
        <tissue evidence="2">Whole seedling</tissue>
    </source>
</reference>
<evidence type="ECO:0000256" key="1">
    <source>
        <dbReference type="SAM" id="MobiDB-lite"/>
    </source>
</evidence>
<dbReference type="Proteomes" id="UP000188268">
    <property type="component" value="Unassembled WGS sequence"/>
</dbReference>
<name>A0A1R3KX92_COCAP</name>
<comment type="caution">
    <text evidence="2">The sequence shown here is derived from an EMBL/GenBank/DDBJ whole genome shotgun (WGS) entry which is preliminary data.</text>
</comment>
<evidence type="ECO:0000313" key="3">
    <source>
        <dbReference type="Proteomes" id="UP000188268"/>
    </source>
</evidence>
<protein>
    <submittedName>
        <fullName evidence="2">Uncharacterized protein</fullName>
    </submittedName>
</protein>
<feature type="non-terminal residue" evidence="2">
    <location>
        <position position="56"/>
    </location>
</feature>